<reference evidence="7" key="1">
    <citation type="submission" date="2015-07" db="EMBL/GenBank/DDBJ databases">
        <authorList>
            <consortium name="Consortium for Microbial Forensics and Genomics (microFORGE)"/>
            <person name="Knight B.M."/>
            <person name="Roberts D.P."/>
            <person name="Lin D."/>
            <person name="Hari K."/>
            <person name="Fletcher J."/>
            <person name="Melcher U."/>
            <person name="Blagden T."/>
            <person name="Winegar R.A."/>
        </authorList>
    </citation>
    <scope>NUCLEOTIDE SEQUENCE [LARGE SCALE GENOMIC DNA]</scope>
    <source>
        <strain evidence="7">NRRL B-1447</strain>
    </source>
</reference>
<dbReference type="SUPFAM" id="SSF56059">
    <property type="entry name" value="Glutathione synthetase ATP-binding domain-like"/>
    <property type="match status" value="1"/>
</dbReference>
<keyword evidence="3 4" id="KW-0067">ATP-binding</keyword>
<dbReference type="AlphaFoldDB" id="A0A0L8N629"/>
<proteinExistence type="predicted"/>
<dbReference type="PANTHER" id="PTHR43585:SF2">
    <property type="entry name" value="ATP-GRASP ENZYME FSQD"/>
    <property type="match status" value="1"/>
</dbReference>
<gene>
    <name evidence="6" type="ORF">ADK75_01625</name>
</gene>
<protein>
    <submittedName>
        <fullName evidence="6">Carboxylate--amine ligase</fullName>
    </submittedName>
</protein>
<sequence length="417" mass="44675">MKLLAIEASQNATYYVSRYQQLEALGADVHVLNGIGTEDFWDADRYRIAGSKHIEDIVTAAKVWHAEEEFEGVLTFSESGVVTVAVVAEALGLPSIGLEAARTSRNKYLMRQAHERGSAAHPGFRYAPDVEAALTAGEELGYPLILKPTLGAASNFVFKVDDPEEMRARFADATAGIETMTWALMEADGLDLGPNGIIVEGYLDGHEHLIEALAWDDEVYLGSIVDRITVESGTFDDDVHHAPSSLTPEQIAAVHEVVRDAAHAQGLRRSVLHAEVRFHQGKPFILEIAIRPGGGGLDHMARISAGHDPIRCVVDVARGTEPDVSHYAPTGVHTAAMCLISGAGTVESIEVPTEVAEDPALFFLKITATAGTVIKRPPAGNNILGFIGATGTSLTEALTTAHVAAGRIRTEMRPEHG</sequence>
<evidence type="ECO:0000259" key="5">
    <source>
        <dbReference type="PROSITE" id="PS50975"/>
    </source>
</evidence>
<dbReference type="GO" id="GO:0005524">
    <property type="term" value="F:ATP binding"/>
    <property type="evidence" value="ECO:0007669"/>
    <property type="project" value="UniProtKB-UniRule"/>
</dbReference>
<dbReference type="Pfam" id="PF18603">
    <property type="entry name" value="LAL_C2"/>
    <property type="match status" value="1"/>
</dbReference>
<dbReference type="GO" id="GO:0016874">
    <property type="term" value="F:ligase activity"/>
    <property type="evidence" value="ECO:0007669"/>
    <property type="project" value="UniProtKB-KW"/>
</dbReference>
<evidence type="ECO:0000256" key="1">
    <source>
        <dbReference type="ARBA" id="ARBA00022598"/>
    </source>
</evidence>
<accession>A0A0L8N629</accession>
<organism evidence="6 7">
    <name type="scientific">Streptomyces virginiae</name>
    <name type="common">Streptomyces cinnamonensis</name>
    <dbReference type="NCBI Taxonomy" id="1961"/>
    <lineage>
        <taxon>Bacteria</taxon>
        <taxon>Bacillati</taxon>
        <taxon>Actinomycetota</taxon>
        <taxon>Actinomycetes</taxon>
        <taxon>Kitasatosporales</taxon>
        <taxon>Streptomycetaceae</taxon>
        <taxon>Streptomyces</taxon>
    </lineage>
</organism>
<evidence type="ECO:0000313" key="6">
    <source>
        <dbReference type="EMBL" id="KOG58107.1"/>
    </source>
</evidence>
<dbReference type="PANTHER" id="PTHR43585">
    <property type="entry name" value="FUMIPYRROLE BIOSYNTHESIS PROTEIN C"/>
    <property type="match status" value="1"/>
</dbReference>
<dbReference type="Gene3D" id="3.30.470.20">
    <property type="entry name" value="ATP-grasp fold, B domain"/>
    <property type="match status" value="1"/>
</dbReference>
<dbReference type="PROSITE" id="PS50975">
    <property type="entry name" value="ATP_GRASP"/>
    <property type="match status" value="1"/>
</dbReference>
<dbReference type="Pfam" id="PF13535">
    <property type="entry name" value="ATP-grasp_4"/>
    <property type="match status" value="1"/>
</dbReference>
<name>A0A0L8N629_STRVG</name>
<dbReference type="InterPro" id="IPR040570">
    <property type="entry name" value="LAL_C2"/>
</dbReference>
<evidence type="ECO:0000256" key="3">
    <source>
        <dbReference type="ARBA" id="ARBA00022840"/>
    </source>
</evidence>
<dbReference type="InterPro" id="IPR041472">
    <property type="entry name" value="BL00235/CARNS1_N"/>
</dbReference>
<dbReference type="EMBL" id="LGUV01000001">
    <property type="protein sequence ID" value="KOG58107.1"/>
    <property type="molecule type" value="Genomic_DNA"/>
</dbReference>
<evidence type="ECO:0000256" key="4">
    <source>
        <dbReference type="PROSITE-ProRule" id="PRU00409"/>
    </source>
</evidence>
<feature type="domain" description="ATP-grasp" evidence="5">
    <location>
        <begin position="111"/>
        <end position="318"/>
    </location>
</feature>
<dbReference type="RefSeq" id="WP_053167424.1">
    <property type="nucleotide sequence ID" value="NZ_LGUV01000001.1"/>
</dbReference>
<dbReference type="InterPro" id="IPR052032">
    <property type="entry name" value="ATP-dep_AA_Ligase"/>
</dbReference>
<evidence type="ECO:0000313" key="7">
    <source>
        <dbReference type="Proteomes" id="UP000037084"/>
    </source>
</evidence>
<dbReference type="Gene3D" id="3.40.50.20">
    <property type="match status" value="1"/>
</dbReference>
<dbReference type="Pfam" id="PF18130">
    <property type="entry name" value="ATPgrasp_N"/>
    <property type="match status" value="1"/>
</dbReference>
<dbReference type="PATRIC" id="fig|1961.12.peg.345"/>
<dbReference type="InterPro" id="IPR011761">
    <property type="entry name" value="ATP-grasp"/>
</dbReference>
<dbReference type="OrthoDB" id="24041at2"/>
<dbReference type="Proteomes" id="UP000037084">
    <property type="component" value="Unassembled WGS sequence"/>
</dbReference>
<evidence type="ECO:0000256" key="2">
    <source>
        <dbReference type="ARBA" id="ARBA00022741"/>
    </source>
</evidence>
<keyword evidence="2 4" id="KW-0547">Nucleotide-binding</keyword>
<keyword evidence="1 6" id="KW-0436">Ligase</keyword>
<comment type="caution">
    <text evidence="6">The sequence shown here is derived from an EMBL/GenBank/DDBJ whole genome shotgun (WGS) entry which is preliminary data.</text>
</comment>
<dbReference type="GO" id="GO:0046872">
    <property type="term" value="F:metal ion binding"/>
    <property type="evidence" value="ECO:0007669"/>
    <property type="project" value="InterPro"/>
</dbReference>